<evidence type="ECO:0000313" key="3">
    <source>
        <dbReference type="Proteomes" id="UP000076128"/>
    </source>
</evidence>
<reference evidence="2 3" key="1">
    <citation type="submission" date="2015-09" db="EMBL/GenBank/DDBJ databases">
        <title>Complete genome sequence of Defluviimonas alba cai42t isolated from an oilfield in Xinjiang.</title>
        <authorList>
            <person name="Geng S."/>
            <person name="Pan X."/>
            <person name="Wu X."/>
        </authorList>
    </citation>
    <scope>NUCLEOTIDE SEQUENCE [LARGE SCALE GENOMIC DNA]</scope>
    <source>
        <strain evidence="3">cai42</strain>
    </source>
</reference>
<dbReference type="NCBIfam" id="TIGR04045">
    <property type="entry name" value="MSMEG_0567_GNAT"/>
    <property type="match status" value="1"/>
</dbReference>
<dbReference type="InterPro" id="IPR016181">
    <property type="entry name" value="Acyl_CoA_acyltransferase"/>
</dbReference>
<dbReference type="PATRIC" id="fig|1335048.3.peg.1187"/>
<dbReference type="Pfam" id="PF00583">
    <property type="entry name" value="Acetyltransf_1"/>
    <property type="match status" value="1"/>
</dbReference>
<dbReference type="AlphaFoldDB" id="A0A159Z0L0"/>
<dbReference type="EMBL" id="CP012661">
    <property type="protein sequence ID" value="AMY68405.1"/>
    <property type="molecule type" value="Genomic_DNA"/>
</dbReference>
<proteinExistence type="predicted"/>
<keyword evidence="2" id="KW-0808">Transferase</keyword>
<dbReference type="STRING" id="1335048.AKL17_1149"/>
<evidence type="ECO:0000259" key="1">
    <source>
        <dbReference type="PROSITE" id="PS51186"/>
    </source>
</evidence>
<gene>
    <name evidence="2" type="ORF">AKL17_1149</name>
</gene>
<protein>
    <submittedName>
        <fullName evidence="2">Histone acetyltransferase HPA2</fullName>
    </submittedName>
</protein>
<keyword evidence="3" id="KW-1185">Reference proteome</keyword>
<dbReference type="InterPro" id="IPR000182">
    <property type="entry name" value="GNAT_dom"/>
</dbReference>
<accession>A0A159Z0L0</accession>
<dbReference type="SUPFAM" id="SSF55729">
    <property type="entry name" value="Acyl-CoA N-acyltransferases (Nat)"/>
    <property type="match status" value="1"/>
</dbReference>
<dbReference type="RefSeq" id="WP_066811440.1">
    <property type="nucleotide sequence ID" value="NZ_CP012661.1"/>
</dbReference>
<organism evidence="2 3">
    <name type="scientific">Frigidibacter mobilis</name>
    <dbReference type="NCBI Taxonomy" id="1335048"/>
    <lineage>
        <taxon>Bacteria</taxon>
        <taxon>Pseudomonadati</taxon>
        <taxon>Pseudomonadota</taxon>
        <taxon>Alphaproteobacteria</taxon>
        <taxon>Rhodobacterales</taxon>
        <taxon>Paracoccaceae</taxon>
        <taxon>Frigidibacter</taxon>
    </lineage>
</organism>
<dbReference type="PROSITE" id="PS51186">
    <property type="entry name" value="GNAT"/>
    <property type="match status" value="1"/>
</dbReference>
<evidence type="ECO:0000313" key="2">
    <source>
        <dbReference type="EMBL" id="AMY68405.1"/>
    </source>
</evidence>
<sequence length="184" mass="20224">MTRRTGADSFLQRYLICAASEPWQFAGAEDLRCRVFVQEQQLFTGHDRDAIDALAVPLVAIAEDAPGGPQVVGTVRIHEAAPGVWWGSRLAVASAWRRVGKLGSELIRLAVGAARAQAATEFHAHVQRQNVVLFRRLHWTETAEVELHGRPHAHMLASLDRYSPISDPAAGWQLRAPGPVEVRA</sequence>
<dbReference type="Gene3D" id="3.40.630.30">
    <property type="match status" value="1"/>
</dbReference>
<feature type="domain" description="N-acetyltransferase" evidence="1">
    <location>
        <begin position="14"/>
        <end position="160"/>
    </location>
</feature>
<dbReference type="InterPro" id="IPR024035">
    <property type="entry name" value="MSMEG_0567_GNAT"/>
</dbReference>
<dbReference type="KEGG" id="daa:AKL17_1149"/>
<dbReference type="GO" id="GO:0016747">
    <property type="term" value="F:acyltransferase activity, transferring groups other than amino-acyl groups"/>
    <property type="evidence" value="ECO:0007669"/>
    <property type="project" value="InterPro"/>
</dbReference>
<dbReference type="Proteomes" id="UP000076128">
    <property type="component" value="Chromosome"/>
</dbReference>
<name>A0A159Z0L0_9RHOB</name>